<keyword evidence="1" id="KW-0472">Membrane</keyword>
<keyword evidence="1" id="KW-1133">Transmembrane helix</keyword>
<keyword evidence="1" id="KW-0812">Transmembrane</keyword>
<evidence type="ECO:0000256" key="1">
    <source>
        <dbReference type="SAM" id="Phobius"/>
    </source>
</evidence>
<feature type="transmembrane region" description="Helical" evidence="1">
    <location>
        <begin position="82"/>
        <end position="104"/>
    </location>
</feature>
<comment type="caution">
    <text evidence="2">The sequence shown here is derived from an EMBL/GenBank/DDBJ whole genome shotgun (WGS) entry which is preliminary data.</text>
</comment>
<name>A0ABT0ESS1_9PSED</name>
<dbReference type="RefSeq" id="WP_247285979.1">
    <property type="nucleotide sequence ID" value="NZ_JAKNRW010000001.1"/>
</dbReference>
<dbReference type="EMBL" id="JAKNRW010000001">
    <property type="protein sequence ID" value="MCK1788783.1"/>
    <property type="molecule type" value="Genomic_DNA"/>
</dbReference>
<feature type="transmembrane region" description="Helical" evidence="1">
    <location>
        <begin position="116"/>
        <end position="149"/>
    </location>
</feature>
<gene>
    <name evidence="2" type="ORF">L9059_00965</name>
</gene>
<dbReference type="Proteomes" id="UP001299876">
    <property type="component" value="Unassembled WGS sequence"/>
</dbReference>
<evidence type="ECO:0000313" key="3">
    <source>
        <dbReference type="Proteomes" id="UP001299876"/>
    </source>
</evidence>
<organism evidence="2 3">
    <name type="scientific">Pseudomonas violetae</name>
    <dbReference type="NCBI Taxonomy" id="2915813"/>
    <lineage>
        <taxon>Bacteria</taxon>
        <taxon>Pseudomonadati</taxon>
        <taxon>Pseudomonadota</taxon>
        <taxon>Gammaproteobacteria</taxon>
        <taxon>Pseudomonadales</taxon>
        <taxon>Pseudomonadaceae</taxon>
        <taxon>Pseudomonas</taxon>
    </lineage>
</organism>
<evidence type="ECO:0000313" key="2">
    <source>
        <dbReference type="EMBL" id="MCK1788783.1"/>
    </source>
</evidence>
<reference evidence="2 3" key="1">
    <citation type="submission" date="2022-02" db="EMBL/GenBank/DDBJ databases">
        <title>Comparative genomics of the first Antarctic Pseudomonas spp. capable of biotransforming 2,4,6-Trinitrotoluene.</title>
        <authorList>
            <person name="Cabrera M.A."/>
            <person name="Marquez S.L."/>
            <person name="Perez-Donoso J.M."/>
        </authorList>
    </citation>
    <scope>NUCLEOTIDE SEQUENCE [LARGE SCALE GENOMIC DNA]</scope>
    <source>
        <strain evidence="2 3">TNT19</strain>
    </source>
</reference>
<accession>A0ABT0ESS1</accession>
<proteinExistence type="predicted"/>
<sequence>MTDLTRSNFGYSITQFAKAQNLAEIKVAKVIGCSAKTIDRLTGGRSFPSDEMLRQGGTLIYLGFEKYSKLTKADREKISESIGAIGGGVLGLGSVTAVVSSLGYAGLSAAGIASGLAALGAVVGGGMVAGLTVAAGIPIVAGAVGYGLIKVFKAATDSHQLGKEELDPIWELPLTHR</sequence>
<evidence type="ECO:0008006" key="4">
    <source>
        <dbReference type="Google" id="ProtNLM"/>
    </source>
</evidence>
<protein>
    <recommendedName>
        <fullName evidence="4">Transcriptional regulator</fullName>
    </recommendedName>
</protein>
<keyword evidence="3" id="KW-1185">Reference proteome</keyword>